<feature type="region of interest" description="Disordered" evidence="1">
    <location>
        <begin position="444"/>
        <end position="464"/>
    </location>
</feature>
<organism evidence="2 3">
    <name type="scientific">Coffea arabica</name>
    <name type="common">Arabian coffee</name>
    <dbReference type="NCBI Taxonomy" id="13443"/>
    <lineage>
        <taxon>Eukaryota</taxon>
        <taxon>Viridiplantae</taxon>
        <taxon>Streptophyta</taxon>
        <taxon>Embryophyta</taxon>
        <taxon>Tracheophyta</taxon>
        <taxon>Spermatophyta</taxon>
        <taxon>Magnoliopsida</taxon>
        <taxon>eudicotyledons</taxon>
        <taxon>Gunneridae</taxon>
        <taxon>Pentapetalae</taxon>
        <taxon>asterids</taxon>
        <taxon>lamiids</taxon>
        <taxon>Gentianales</taxon>
        <taxon>Rubiaceae</taxon>
        <taxon>Ixoroideae</taxon>
        <taxon>Gardenieae complex</taxon>
        <taxon>Bertiereae - Coffeeae clade</taxon>
        <taxon>Coffeeae</taxon>
        <taxon>Coffea</taxon>
    </lineage>
</organism>
<name>A0ABM4WZU1_COFAR</name>
<evidence type="ECO:0000256" key="1">
    <source>
        <dbReference type="SAM" id="MobiDB-lite"/>
    </source>
</evidence>
<gene>
    <name evidence="3" type="primary">LOC113733230</name>
</gene>
<evidence type="ECO:0000313" key="3">
    <source>
        <dbReference type="RefSeq" id="XP_071937304.1"/>
    </source>
</evidence>
<feature type="compositionally biased region" description="Basic and acidic residues" evidence="1">
    <location>
        <begin position="215"/>
        <end position="241"/>
    </location>
</feature>
<protein>
    <submittedName>
        <fullName evidence="3">Uncharacterized protein isoform X1</fullName>
    </submittedName>
</protein>
<dbReference type="Proteomes" id="UP001652660">
    <property type="component" value="Chromosome 2e"/>
</dbReference>
<dbReference type="PANTHER" id="PTHR34802:SF1">
    <property type="entry name" value="CHORISMATE SYNTHASE"/>
    <property type="match status" value="1"/>
</dbReference>
<dbReference type="PANTHER" id="PTHR34802">
    <property type="entry name" value="CHORISMATE SYNTHASE"/>
    <property type="match status" value="1"/>
</dbReference>
<reference evidence="3" key="1">
    <citation type="submission" date="2025-08" db="UniProtKB">
        <authorList>
            <consortium name="RefSeq"/>
        </authorList>
    </citation>
    <scope>IDENTIFICATION</scope>
    <source>
        <tissue evidence="3">Leaves</tissue>
    </source>
</reference>
<proteinExistence type="predicted"/>
<dbReference type="RefSeq" id="XP_071937304.1">
    <property type="nucleotide sequence ID" value="XM_072081203.1"/>
</dbReference>
<keyword evidence="2" id="KW-1185">Reference proteome</keyword>
<evidence type="ECO:0000313" key="2">
    <source>
        <dbReference type="Proteomes" id="UP001652660"/>
    </source>
</evidence>
<accession>A0ABM4WZU1</accession>
<feature type="region of interest" description="Disordered" evidence="1">
    <location>
        <begin position="57"/>
        <end position="261"/>
    </location>
</feature>
<sequence>MSLEKEGRSSLDSAVDASPKTEKGSKILYTREFLLSLSELEICKKLPSDLDKSLLSELEDGPQSTNDRLRTHGSLPVQGFRRTEYGSSPPTRGDSAYYSRGIYGRWDSRSSGRSDRDSDSQSDRESESGRRYNNQSRRSWQGTEHDGLLGSGSFPRPSGYTTGVSTPKLRANDHYQLNRSNEPYHPPRPYKAAPLSRRDTDSYNDETFGSTECTSEDRVEEERRRRASFELMRKEQQKALQEKQQSSLEKSKADASSDISVLSDDINEEKVILDRDNELDSTTNPSISSIDSGKCALPSHATCRPLVPPGFKNAVVEKTSGVKSLTQSYSVENGTLGSLERKFSGEISLSNEPPEDKTTHTLLSNKGEQIANSSSNSDVSSKKTGMVDFLHQTSILPEAHEALDEPEMIKLNAKASGLKLGGDLRETDATSILEKIFGNASTVNGNDSTDSVEHHDDIPDESWSKKSVHSSKFARWFVEEERKTEDDHSSGRPNDLLSLIVGHDKGRNQVDTKIFEHFPAEFPDQRTEIANKPITNASSATIGVSKSLSCSNKQEVVPAILTCEDLEQTILSEYGEKSPTSLPPLEGWSFSGAKSGRPTAHVDNHASQHLLSLLQKGASQKNATPSIPADIDPSEIQPVSDVCDVGPAPYKTGEKVGKNSSTLGETLTLETLFGTAFMKELKSVEAPVSVQRGSVGSAQTESLEPQGLSFPITDNGLFPTTFDQIGLDKMTDEKNLLVSSHRQQIKMDKTEKWLGLNDPQTELNLSKQQYELVSKHVGFDGSVEYQLPEEESLIAVSEDLNARLFRSMPGKFSSKKESSALTAPGDMAEKLAAIGAAVKDERSMTGSDGPPFLHGPINQMEHEIPYRDFHVQTSASHFHSMQMSHERPLLNPLDSHPAHMNSQMKFIGRESMIQHDAPANQQFPVNMLRPPFYQPSVGVTGFDHPAHHAMLQQMQMAGGLSPHMENDFSRGAPAPHLGNQAPGLLQELNPMPGYPFGPRQPNIGGLGMPFPGSMLMMSILHSLYRRYHCCSWLLSPDVNGGSNHPEAFQRLVEMELRAKSKQIPPFAVGHSQAMYGHELDMGFRYR</sequence>
<dbReference type="GeneID" id="113733230"/>
<feature type="region of interest" description="Disordered" evidence="1">
    <location>
        <begin position="1"/>
        <end position="22"/>
    </location>
</feature>
<feature type="compositionally biased region" description="Basic and acidic residues" evidence="1">
    <location>
        <begin position="106"/>
        <end position="130"/>
    </location>
</feature>
<feature type="compositionally biased region" description="Polar residues" evidence="1">
    <location>
        <begin position="132"/>
        <end position="142"/>
    </location>
</feature>